<comment type="caution">
    <text evidence="4">The sequence shown here is derived from an EMBL/GenBank/DDBJ whole genome shotgun (WGS) entry which is preliminary data.</text>
</comment>
<feature type="region of interest" description="Disordered" evidence="2">
    <location>
        <begin position="458"/>
        <end position="489"/>
    </location>
</feature>
<dbReference type="Pfam" id="PF03101">
    <property type="entry name" value="FAR1"/>
    <property type="match status" value="1"/>
</dbReference>
<gene>
    <name evidence="4" type="ORF">CK203_036150</name>
</gene>
<dbReference type="PANTHER" id="PTHR46328:SF30">
    <property type="entry name" value="OS04G0641500 PROTEIN"/>
    <property type="match status" value="1"/>
</dbReference>
<evidence type="ECO:0000259" key="3">
    <source>
        <dbReference type="Pfam" id="PF03101"/>
    </source>
</evidence>
<reference evidence="4 5" key="1">
    <citation type="journal article" date="2018" name="PLoS Genet.">
        <title>Population sequencing reveals clonal diversity and ancestral inbreeding in the grapevine cultivar Chardonnay.</title>
        <authorList>
            <person name="Roach M.J."/>
            <person name="Johnson D.L."/>
            <person name="Bohlmann J."/>
            <person name="van Vuuren H.J."/>
            <person name="Jones S.J."/>
            <person name="Pretorius I.S."/>
            <person name="Schmidt S.A."/>
            <person name="Borneman A.R."/>
        </authorList>
    </citation>
    <scope>NUCLEOTIDE SEQUENCE [LARGE SCALE GENOMIC DNA]</scope>
    <source>
        <strain evidence="5">cv. Chardonnay</strain>
        <tissue evidence="4">Leaf</tissue>
    </source>
</reference>
<sequence length="707" mass="79115">MERSDPPDPCKSTGSEPLVLLSENSYNSLTEGGWKASGYAHPIEERGSMPPAEFDRDITFNSTGIYSSCGSRPDVSGAVYSSLQGSEFVDQQYYYRDRDGSFLFDSFLSRDDDMDEVESPVRLDGEEPEVDCQIPLKGMVFMSEMDAEKFYYHYAEKIGFKVRKGKVQRLSNGDIKRRFFLCSCEGFRAKNQSNQTKNKYQRKETRTGCNAHVQVTLENGQWVITELHLEHNHDLESRNQRSNKNILDRDKLRLGVFSRNIRSKHVFEPVESQVTDSKRAEEEGLSKVHTPFILDEAEDVDQTIRDANNAAGVVHIMAAESFEGQKTQQAEAWRPTSTTQALEKGKKLPPLHPKKVFIPPQPQEEKEDTMSSNLPDWVFTHGNKEIEVKDTQEVLQHTANDVENISNDGILVKERVSELPPTSAVHVSIPLPQSLVGLPTPFSSSRAPAPEKPILSSFSTVGSDSSPTIISSHELQGRRAPPTVENPTLPISTMTNASTLVPGSSNLQPPPQAEHQGILRDEESIPQIGPHAQAGSLAWIRETSIQVQGPGFSPAGYSILEQIFTKYGDITADCCFTAPQFRAQFLASIVKIVQLMQQHTARELSDADISFICSTLSDLERAQVKVDWLRTQFVTVGPLIHYAQAEAKRAMMLTRLSAMKVEMAQLEHELDQSEAILRGLKDQMPDWLGIEDKLGKGLYNDPWKLKH</sequence>
<evidence type="ECO:0000256" key="1">
    <source>
        <dbReference type="SAM" id="Coils"/>
    </source>
</evidence>
<name>A0A438IWU9_VITVI</name>
<evidence type="ECO:0000313" key="4">
    <source>
        <dbReference type="EMBL" id="RVX01222.1"/>
    </source>
</evidence>
<dbReference type="InterPro" id="IPR007942">
    <property type="entry name" value="PLipase-like"/>
</dbReference>
<accession>A0A438IWU9</accession>
<proteinExistence type="predicted"/>
<protein>
    <recommendedName>
        <fullName evidence="3">FAR1 domain-containing protein</fullName>
    </recommendedName>
</protein>
<keyword evidence="1" id="KW-0175">Coiled coil</keyword>
<dbReference type="Pfam" id="PF05278">
    <property type="entry name" value="PEARLI-4"/>
    <property type="match status" value="1"/>
</dbReference>
<dbReference type="PANTHER" id="PTHR46328">
    <property type="entry name" value="FAR-RED IMPAIRED RESPONSIVE (FAR1) FAMILY PROTEIN-RELATED"/>
    <property type="match status" value="1"/>
</dbReference>
<evidence type="ECO:0000256" key="2">
    <source>
        <dbReference type="SAM" id="MobiDB-lite"/>
    </source>
</evidence>
<dbReference type="EMBL" id="QGNW01000077">
    <property type="protein sequence ID" value="RVX01222.1"/>
    <property type="molecule type" value="Genomic_DNA"/>
</dbReference>
<dbReference type="Proteomes" id="UP000288805">
    <property type="component" value="Unassembled WGS sequence"/>
</dbReference>
<dbReference type="InterPro" id="IPR004330">
    <property type="entry name" value="FAR1_DNA_bnd_dom"/>
</dbReference>
<feature type="compositionally biased region" description="Polar residues" evidence="2">
    <location>
        <begin position="458"/>
        <end position="474"/>
    </location>
</feature>
<feature type="domain" description="FAR1" evidence="3">
    <location>
        <begin position="149"/>
        <end position="235"/>
    </location>
</feature>
<evidence type="ECO:0000313" key="5">
    <source>
        <dbReference type="Proteomes" id="UP000288805"/>
    </source>
</evidence>
<feature type="coiled-coil region" evidence="1">
    <location>
        <begin position="656"/>
        <end position="683"/>
    </location>
</feature>
<organism evidence="4 5">
    <name type="scientific">Vitis vinifera</name>
    <name type="common">Grape</name>
    <dbReference type="NCBI Taxonomy" id="29760"/>
    <lineage>
        <taxon>Eukaryota</taxon>
        <taxon>Viridiplantae</taxon>
        <taxon>Streptophyta</taxon>
        <taxon>Embryophyta</taxon>
        <taxon>Tracheophyta</taxon>
        <taxon>Spermatophyta</taxon>
        <taxon>Magnoliopsida</taxon>
        <taxon>eudicotyledons</taxon>
        <taxon>Gunneridae</taxon>
        <taxon>Pentapetalae</taxon>
        <taxon>rosids</taxon>
        <taxon>Vitales</taxon>
        <taxon>Vitaceae</taxon>
        <taxon>Viteae</taxon>
        <taxon>Vitis</taxon>
    </lineage>
</organism>
<dbReference type="AlphaFoldDB" id="A0A438IWU9"/>